<reference evidence="1 2" key="1">
    <citation type="submission" date="2023-02" db="EMBL/GenBank/DDBJ databases">
        <authorList>
            <person name="Maleckis M."/>
        </authorList>
    </citation>
    <scope>NUCLEOTIDE SEQUENCE [LARGE SCALE GENOMIC DNA]</scope>
    <source>
        <strain evidence="1 2">P8-A2</strain>
    </source>
</reference>
<gene>
    <name evidence="1" type="ORF">PU648_54195</name>
</gene>
<dbReference type="Pfam" id="PF11697">
    <property type="entry name" value="DUF3293"/>
    <property type="match status" value="1"/>
</dbReference>
<name>A0ABU3V4F7_9ACTN</name>
<accession>A0ABU3V4F7</accession>
<dbReference type="RefSeq" id="WP_164331473.1">
    <property type="nucleotide sequence ID" value="NZ_CP107955.1"/>
</dbReference>
<sequence length="124" mass="13520">MPSPLGAGGGFFPERSHRTIHVITAFNPGGRTVPVEKNERYHNVLLDDLNRRSVTWWPAAGGDPDGVHIEKSAAVVGLSEAEARELGRSLGQDAVFAWTPSTWRLLSCVDSRVDECGWRITVPG</sequence>
<comment type="caution">
    <text evidence="1">The sequence shown here is derived from an EMBL/GenBank/DDBJ whole genome shotgun (WGS) entry which is preliminary data.</text>
</comment>
<dbReference type="Proteomes" id="UP001257627">
    <property type="component" value="Unassembled WGS sequence"/>
</dbReference>
<organism evidence="1 2">
    <name type="scientific">Streptomyces mirabilis</name>
    <dbReference type="NCBI Taxonomy" id="68239"/>
    <lineage>
        <taxon>Bacteria</taxon>
        <taxon>Bacillati</taxon>
        <taxon>Actinomycetota</taxon>
        <taxon>Actinomycetes</taxon>
        <taxon>Kitasatosporales</taxon>
        <taxon>Streptomycetaceae</taxon>
        <taxon>Streptomyces</taxon>
    </lineage>
</organism>
<dbReference type="InterPro" id="IPR021710">
    <property type="entry name" value="DUF3293"/>
</dbReference>
<keyword evidence="2" id="KW-1185">Reference proteome</keyword>
<dbReference type="EMBL" id="JARAKF010000002">
    <property type="protein sequence ID" value="MDU9001068.1"/>
    <property type="molecule type" value="Genomic_DNA"/>
</dbReference>
<evidence type="ECO:0000313" key="2">
    <source>
        <dbReference type="Proteomes" id="UP001257627"/>
    </source>
</evidence>
<proteinExistence type="predicted"/>
<evidence type="ECO:0000313" key="1">
    <source>
        <dbReference type="EMBL" id="MDU9001068.1"/>
    </source>
</evidence>
<protein>
    <submittedName>
        <fullName evidence="1">DUF3293 domain-containing protein</fullName>
    </submittedName>
</protein>